<organism evidence="1">
    <name type="scientific">Salvia splendens</name>
    <name type="common">Scarlet sage</name>
    <dbReference type="NCBI Taxonomy" id="180675"/>
    <lineage>
        <taxon>Eukaryota</taxon>
        <taxon>Viridiplantae</taxon>
        <taxon>Streptophyta</taxon>
        <taxon>Embryophyta</taxon>
        <taxon>Tracheophyta</taxon>
        <taxon>Spermatophyta</taxon>
        <taxon>Magnoliopsida</taxon>
        <taxon>eudicotyledons</taxon>
        <taxon>Gunneridae</taxon>
        <taxon>Pentapetalae</taxon>
        <taxon>asterids</taxon>
        <taxon>lamiids</taxon>
        <taxon>Lamiales</taxon>
        <taxon>Lamiaceae</taxon>
        <taxon>Nepetoideae</taxon>
        <taxon>Mentheae</taxon>
        <taxon>Salviinae</taxon>
        <taxon>Salvia</taxon>
        <taxon>Salvia subgen. Calosphace</taxon>
        <taxon>core Calosphace</taxon>
    </lineage>
</organism>
<dbReference type="AlphaFoldDB" id="A0A8X8ZD08"/>
<gene>
    <name evidence="1" type="ORF">SASPL_137252</name>
</gene>
<evidence type="ECO:0000313" key="1">
    <source>
        <dbReference type="EMBL" id="KAG6400421.1"/>
    </source>
</evidence>
<accession>A0A8X8ZD08</accession>
<evidence type="ECO:0000313" key="2">
    <source>
        <dbReference type="Proteomes" id="UP000298416"/>
    </source>
</evidence>
<protein>
    <submittedName>
        <fullName evidence="1">Uncharacterized protein</fullName>
    </submittedName>
</protein>
<name>A0A8X8ZD08_SALSN</name>
<dbReference type="Gene3D" id="3.90.70.10">
    <property type="entry name" value="Cysteine proteinases"/>
    <property type="match status" value="1"/>
</dbReference>
<dbReference type="EMBL" id="PNBA02000014">
    <property type="protein sequence ID" value="KAG6400421.1"/>
    <property type="molecule type" value="Genomic_DNA"/>
</dbReference>
<reference evidence="1" key="1">
    <citation type="submission" date="2018-01" db="EMBL/GenBank/DDBJ databases">
        <authorList>
            <person name="Mao J.F."/>
        </authorList>
    </citation>
    <scope>NUCLEOTIDE SEQUENCE</scope>
    <source>
        <strain evidence="1">Huo1</strain>
        <tissue evidence="1">Leaf</tissue>
    </source>
</reference>
<dbReference type="SUPFAM" id="SSF54001">
    <property type="entry name" value="Cysteine proteinases"/>
    <property type="match status" value="1"/>
</dbReference>
<sequence length="215" mass="24371">MVDVLDDSNLIHDPFFTEVPRFGKAAMHSESARSGLFSRGRSCLGSPQEFLDYIHHYSRPDFLEPGPYRVPAGGFRCSYWTAFEYVMNNGLAPVDIYPWVGSVCTSRDVVADWDDIVEDEKIHIDDYRYLEDGEVEMMLHDQPVTGGLKIPLEFNDWNSQDIWRGGFEFEDVAHALTIVGYGRKGVQSTLRRAHGVEKMTEGVSQGDMVDLLVLD</sequence>
<reference evidence="1" key="2">
    <citation type="submission" date="2020-08" db="EMBL/GenBank/DDBJ databases">
        <title>Plant Genome Project.</title>
        <authorList>
            <person name="Zhang R.-G."/>
        </authorList>
    </citation>
    <scope>NUCLEOTIDE SEQUENCE</scope>
    <source>
        <strain evidence="1">Huo1</strain>
        <tissue evidence="1">Leaf</tissue>
    </source>
</reference>
<keyword evidence="2" id="KW-1185">Reference proteome</keyword>
<proteinExistence type="predicted"/>
<comment type="caution">
    <text evidence="1">The sequence shown here is derived from an EMBL/GenBank/DDBJ whole genome shotgun (WGS) entry which is preliminary data.</text>
</comment>
<dbReference type="InterPro" id="IPR038765">
    <property type="entry name" value="Papain-like_cys_pep_sf"/>
</dbReference>
<dbReference type="Proteomes" id="UP000298416">
    <property type="component" value="Unassembled WGS sequence"/>
</dbReference>